<accession>A0A454D0D0</accession>
<gene>
    <name evidence="1" type="ORF">VCHENC02_2295</name>
</gene>
<dbReference type="Pfam" id="PF11769">
    <property type="entry name" value="DUF3313"/>
    <property type="match status" value="1"/>
</dbReference>
<dbReference type="InterPro" id="IPR021747">
    <property type="entry name" value="DUF3313"/>
</dbReference>
<organism evidence="1 2">
    <name type="scientific">Vibrio harveyi</name>
    <name type="common">Beneckea harveyi</name>
    <dbReference type="NCBI Taxonomy" id="669"/>
    <lineage>
        <taxon>Bacteria</taxon>
        <taxon>Pseudomonadati</taxon>
        <taxon>Pseudomonadota</taxon>
        <taxon>Gammaproteobacteria</taxon>
        <taxon>Vibrionales</taxon>
        <taxon>Vibrionaceae</taxon>
        <taxon>Vibrio</taxon>
    </lineage>
</organism>
<proteinExistence type="predicted"/>
<comment type="caution">
    <text evidence="1">The sequence shown here is derived from an EMBL/GenBank/DDBJ whole genome shotgun (WGS) entry which is preliminary data.</text>
</comment>
<evidence type="ECO:0008006" key="3">
    <source>
        <dbReference type="Google" id="ProtNLM"/>
    </source>
</evidence>
<dbReference type="EMBL" id="AJSR01000887">
    <property type="protein sequence ID" value="EKM32115.1"/>
    <property type="molecule type" value="Genomic_DNA"/>
</dbReference>
<protein>
    <recommendedName>
        <fullName evidence="3">DUF3313 domain-containing protein</fullName>
    </recommendedName>
</protein>
<evidence type="ECO:0000313" key="2">
    <source>
        <dbReference type="Proteomes" id="UP000008367"/>
    </source>
</evidence>
<evidence type="ECO:0000313" key="1">
    <source>
        <dbReference type="EMBL" id="EKM32115.1"/>
    </source>
</evidence>
<dbReference type="STRING" id="669.AL538_22985"/>
<sequence length="232" mass="25100">MFKSLVERLFKATVVVSLGFILSGCAGGPVVSATKFTSYEDFRPGPEGGVDLVWARVGLRDAARLKQKVDEYDSVVIDRVMVVVQESELDDEEINELTTYMVEQLKARISPVKKIVDQPGETTLRLSIAVSNVETPNPVLAVTSSILPVGLGISTISKITTGEHTNVGSATVELLVSDSESDAPLFAAIDRQAGNKDFSTMIDSLDDAKDAINWWVDRLGVTLSQDLSQQTP</sequence>
<name>A0A454D0D0_VIBHA</name>
<reference evidence="1 2" key="1">
    <citation type="submission" date="2012-10" db="EMBL/GenBank/DDBJ databases">
        <title>Genome sequence of Vibrio Cholerae HENC-02.</title>
        <authorList>
            <person name="Eppinger M."/>
            <person name="Hasan N.A."/>
            <person name="Sengamalay N."/>
            <person name="Hine E."/>
            <person name="Su Q."/>
            <person name="Daugherty S.C."/>
            <person name="Young S."/>
            <person name="Sadzewicz L."/>
            <person name="Tallon L."/>
            <person name="Cebula T.A."/>
            <person name="Ravel J."/>
            <person name="Colwell R.R."/>
        </authorList>
    </citation>
    <scope>NUCLEOTIDE SEQUENCE [LARGE SCALE GENOMIC DNA]</scope>
    <source>
        <strain evidence="1 2">HENC-02</strain>
    </source>
</reference>
<dbReference type="AlphaFoldDB" id="A0A454D0D0"/>
<dbReference type="PROSITE" id="PS51257">
    <property type="entry name" value="PROKAR_LIPOPROTEIN"/>
    <property type="match status" value="1"/>
</dbReference>
<dbReference type="Proteomes" id="UP000008367">
    <property type="component" value="Unassembled WGS sequence"/>
</dbReference>